<dbReference type="PANTHER" id="PTHR42736">
    <property type="entry name" value="PROTEIN-GLUTAMINE GAMMA-GLUTAMYLTRANSFERASE"/>
    <property type="match status" value="1"/>
</dbReference>
<dbReference type="Gene3D" id="3.10.620.30">
    <property type="match status" value="1"/>
</dbReference>
<reference evidence="5 6" key="1">
    <citation type="submission" date="2019-10" db="EMBL/GenBank/DDBJ databases">
        <title>Bifidobacterium from non-human primates.</title>
        <authorList>
            <person name="Modesto M."/>
        </authorList>
    </citation>
    <scope>NUCLEOTIDE SEQUENCE [LARGE SCALE GENOMIC DNA]</scope>
    <source>
        <strain evidence="5 6">TREM</strain>
    </source>
</reference>
<reference evidence="4 7" key="2">
    <citation type="submission" date="2019-10" db="EMBL/GenBank/DDBJ databases">
        <title>Characterization of the phylogenetic diversity of two novel species belonging to the genus Bifidobacterium: Bifidobacterium cebidarum sp. nov. and Bifidobacterium leontopitheci sp. nov.</title>
        <authorList>
            <person name="Lugli G.A."/>
            <person name="Duranti S."/>
            <person name="Milani C."/>
            <person name="Turroni F."/>
            <person name="Ventura M."/>
        </authorList>
    </citation>
    <scope>NUCLEOTIDE SEQUENCE [LARGE SCALE GENOMIC DNA]</scope>
    <source>
        <strain evidence="4 7">DSM 100688</strain>
    </source>
</reference>
<evidence type="ECO:0000313" key="4">
    <source>
        <dbReference type="EMBL" id="KAB8286726.1"/>
    </source>
</evidence>
<dbReference type="Pfam" id="PF01841">
    <property type="entry name" value="Transglut_core"/>
    <property type="match status" value="1"/>
</dbReference>
<gene>
    <name evidence="4" type="ORF">DSM100688_2163</name>
    <name evidence="5" type="ORF">GFD24_05865</name>
</gene>
<keyword evidence="7" id="KW-1185">Reference proteome</keyword>
<feature type="compositionally biased region" description="Low complexity" evidence="1">
    <location>
        <begin position="1276"/>
        <end position="1292"/>
    </location>
</feature>
<accession>A0A6L4WX01</accession>
<evidence type="ECO:0000313" key="6">
    <source>
        <dbReference type="Proteomes" id="UP000469943"/>
    </source>
</evidence>
<feature type="region of interest" description="Disordered" evidence="1">
    <location>
        <begin position="302"/>
        <end position="323"/>
    </location>
</feature>
<dbReference type="PANTHER" id="PTHR42736:SF1">
    <property type="entry name" value="PROTEIN-GLUTAMINE GAMMA-GLUTAMYLTRANSFERASE"/>
    <property type="match status" value="1"/>
</dbReference>
<dbReference type="InterPro" id="IPR052901">
    <property type="entry name" value="Bact_TGase-like"/>
</dbReference>
<evidence type="ECO:0000256" key="1">
    <source>
        <dbReference type="SAM" id="MobiDB-lite"/>
    </source>
</evidence>
<protein>
    <submittedName>
        <fullName evidence="5">DUF58 domain-containing protein</fullName>
    </submittedName>
    <submittedName>
        <fullName evidence="4">Transglutaminase</fullName>
    </submittedName>
</protein>
<dbReference type="InterPro" id="IPR002931">
    <property type="entry name" value="Transglutaminase-like"/>
</dbReference>
<dbReference type="InterPro" id="IPR021878">
    <property type="entry name" value="TgpA_N"/>
</dbReference>
<sequence length="1463" mass="155177">MTRRNRSHWRRHGVVRPSAAGIAALVCDAAFWFMGLLLDDRALMAAALAVTMIWGVSLLLAVAQWLLVGRLDRAVIDGLPGGRAVALRRVPRRPAWRRLMLPRTVAVRRQYERLDQDGHVTGRHIGVLPASRGLYRCAAVFLRWHDPFGLFSASRLMPSGGETVVLPPADDAFDARRRAVDQRLQGHSQSADTGGVREYAPGDPPKLVAWKATAHRGELMTRETGRDIRSSLIVVLDVRSSQADGARMTDALVDAQVAQVLPLLQSLSSDRRLIVTDGVRFADDPERCARLLAAMSPISAASRGANGADGASHAMPDDGADDAPDNLAARVAMAAMRQTGVVTVRLLTADPQGPLADALRQAVGGDRVRVTAVSAAEPDGDEAAVTTVAQLASSRRQSVLSRTFTAIALLVYFGLSIAATTGLIAGTGYWPWFAAAVFAVISIEANLPVRSRRRYVVRTVAVIVLVAGVAAAIATIRIHDVTRIWPFDLAAIRRINAAAAADAASASSAAVSPLFGGATDPTTASSAAATPFSLIGDTVTLGFDALDSQLPPLVVPPAGDLVLVLFVAAIAVICRLILISRRVAPVFAALPVALFAADYALVGHSSDWWRIALLAAVFLLNLWMVRPERSLAHVPVAVTAVVTAASLALTPAAIDFAYTVPLSFGNSAGLLSANTINPMVDLKRSLASGSDTIVLTYDAYQRTYLRMTTLDEFNGDTWSFDEALSDDANLYGSGIQLGLDSSNIMPEDQRRIVQDPLSMYLYLYGIGLDGDSYNAGTGGSVLINPANGAYASRFNTVANVTIETLRSRFLPMPGVTGILRNGLGSDWLHAGSTVYNRTSTTAQGQQYLAVGVGLQPISSTSGMNQISVVESIRRTVEESAQRRYHSWSDRAAARRQAADNGRGSIHGDWLIMPVHIDAPTGSVLDTTGNVIGTATWGSAAGGGGSEGGGSEGDWSRGPGTTLSGISLGDDLRNDLLIADYEPVVTLRTDDNGKTAIAILMSGSDDNEADDYRSAEALAGNADLQRKFQTLGTLRAELGYDSMTIGTAGGGASEAASYLLEQVDAMNRYAKRHYRTLPDDLPENVRALVRQAQADGVATDGDGYDHQVAAMRWLVDYFTDPANGFVYSLDSPDGDGRSNLDVISTFLDAKSGYCAHYASALAVLGRAMGVPTRMVLGYNAGAGGTNGDGEFEVRAKQLHAWVDAYIDGVGWVPFDVTPATTENGSAASDDGSASDGDDNTSGNATAAPNSTTTDDTTDANATDPNASDMQDDNADGADGQTDATQSADATATGETRPWWNRLDLPRWAALALWMLGGAAVLVGLALLPAGIRLRRRRGRLRVIDMGGDEAAAGGDDAWLAAWSEICDAAWDAGVRWRPSDTEHAIASRIAGALASPDRSLAVIADQVTAIAFGVSPRSAVRETDLRESVDRVLAGLKIVRERLPIHVRVKFLLLPASLFRRSNR</sequence>
<dbReference type="EMBL" id="WBSM01000016">
    <property type="protein sequence ID" value="KAB8286726.1"/>
    <property type="molecule type" value="Genomic_DNA"/>
</dbReference>
<feature type="transmembrane region" description="Helical" evidence="2">
    <location>
        <begin position="44"/>
        <end position="68"/>
    </location>
</feature>
<feature type="transmembrane region" description="Helical" evidence="2">
    <location>
        <begin position="608"/>
        <end position="625"/>
    </location>
</feature>
<feature type="region of interest" description="Disordered" evidence="1">
    <location>
        <begin position="1220"/>
        <end position="1293"/>
    </location>
</feature>
<dbReference type="OrthoDB" id="9804023at2"/>
<dbReference type="Pfam" id="PF01882">
    <property type="entry name" value="DUF58"/>
    <property type="match status" value="1"/>
</dbReference>
<dbReference type="InterPro" id="IPR025403">
    <property type="entry name" value="TgpA-like_C"/>
</dbReference>
<keyword evidence="2" id="KW-0472">Membrane</keyword>
<dbReference type="Pfam" id="PF11992">
    <property type="entry name" value="TgpA_N"/>
    <property type="match status" value="1"/>
</dbReference>
<feature type="transmembrane region" description="Helical" evidence="2">
    <location>
        <begin position="583"/>
        <end position="602"/>
    </location>
</feature>
<dbReference type="RefSeq" id="WP_152359167.1">
    <property type="nucleotide sequence ID" value="NZ_WBSM01000016.1"/>
</dbReference>
<feature type="compositionally biased region" description="Low complexity" evidence="1">
    <location>
        <begin position="1222"/>
        <end position="1267"/>
    </location>
</feature>
<feature type="domain" description="Transglutaminase-like" evidence="3">
    <location>
        <begin position="1145"/>
        <end position="1217"/>
    </location>
</feature>
<feature type="transmembrane region" description="Helical" evidence="2">
    <location>
        <begin position="20"/>
        <end position="38"/>
    </location>
</feature>
<feature type="transmembrane region" description="Helical" evidence="2">
    <location>
        <begin position="404"/>
        <end position="424"/>
    </location>
</feature>
<evidence type="ECO:0000313" key="5">
    <source>
        <dbReference type="EMBL" id="NEG71743.1"/>
    </source>
</evidence>
<feature type="transmembrane region" description="Helical" evidence="2">
    <location>
        <begin position="632"/>
        <end position="654"/>
    </location>
</feature>
<organism evidence="4 7">
    <name type="scientific">Bifidobacterium ramosum</name>
    <dbReference type="NCBI Taxonomy" id="1798158"/>
    <lineage>
        <taxon>Bacteria</taxon>
        <taxon>Bacillati</taxon>
        <taxon>Actinomycetota</taxon>
        <taxon>Actinomycetes</taxon>
        <taxon>Bifidobacteriales</taxon>
        <taxon>Bifidobacteriaceae</taxon>
        <taxon>Bifidobacterium</taxon>
    </lineage>
</organism>
<feature type="transmembrane region" description="Helical" evidence="2">
    <location>
        <begin position="456"/>
        <end position="478"/>
    </location>
</feature>
<keyword evidence="2" id="KW-0812">Transmembrane</keyword>
<evidence type="ECO:0000256" key="2">
    <source>
        <dbReference type="SAM" id="Phobius"/>
    </source>
</evidence>
<feature type="transmembrane region" description="Helical" evidence="2">
    <location>
        <begin position="1306"/>
        <end position="1330"/>
    </location>
</feature>
<dbReference type="SUPFAM" id="SSF54001">
    <property type="entry name" value="Cysteine proteinases"/>
    <property type="match status" value="1"/>
</dbReference>
<feature type="region of interest" description="Disordered" evidence="1">
    <location>
        <begin position="935"/>
        <end position="961"/>
    </location>
</feature>
<keyword evidence="2" id="KW-1133">Transmembrane helix</keyword>
<dbReference type="SMART" id="SM00460">
    <property type="entry name" value="TGc"/>
    <property type="match status" value="1"/>
</dbReference>
<feature type="transmembrane region" description="Helical" evidence="2">
    <location>
        <begin position="430"/>
        <end position="449"/>
    </location>
</feature>
<proteinExistence type="predicted"/>
<dbReference type="Pfam" id="PF13559">
    <property type="entry name" value="DUF4129"/>
    <property type="match status" value="1"/>
</dbReference>
<comment type="caution">
    <text evidence="4">The sequence shown here is derived from an EMBL/GenBank/DDBJ whole genome shotgun (WGS) entry which is preliminary data.</text>
</comment>
<dbReference type="Proteomes" id="UP000469943">
    <property type="component" value="Unassembled WGS sequence"/>
</dbReference>
<dbReference type="InterPro" id="IPR038765">
    <property type="entry name" value="Papain-like_cys_pep_sf"/>
</dbReference>
<dbReference type="EMBL" id="WHZX01000003">
    <property type="protein sequence ID" value="NEG71743.1"/>
    <property type="molecule type" value="Genomic_DNA"/>
</dbReference>
<feature type="compositionally biased region" description="Gly residues" evidence="1">
    <location>
        <begin position="939"/>
        <end position="951"/>
    </location>
</feature>
<dbReference type="InterPro" id="IPR002881">
    <property type="entry name" value="DUF58"/>
</dbReference>
<dbReference type="Proteomes" id="UP000482084">
    <property type="component" value="Unassembled WGS sequence"/>
</dbReference>
<evidence type="ECO:0000313" key="7">
    <source>
        <dbReference type="Proteomes" id="UP000482084"/>
    </source>
</evidence>
<feature type="transmembrane region" description="Helical" evidence="2">
    <location>
        <begin position="561"/>
        <end position="578"/>
    </location>
</feature>
<evidence type="ECO:0000259" key="3">
    <source>
        <dbReference type="SMART" id="SM00460"/>
    </source>
</evidence>
<name>A0A6L4WX01_9BIFI</name>